<dbReference type="Pfam" id="PF02575">
    <property type="entry name" value="YbaB_DNA_bd"/>
    <property type="match status" value="1"/>
</dbReference>
<evidence type="ECO:0000313" key="2">
    <source>
        <dbReference type="Proteomes" id="UP000593818"/>
    </source>
</evidence>
<dbReference type="Gene3D" id="3.30.1310.10">
    <property type="entry name" value="Nucleoid-associated protein YbaB-like domain"/>
    <property type="match status" value="1"/>
</dbReference>
<dbReference type="GO" id="GO:0003677">
    <property type="term" value="F:DNA binding"/>
    <property type="evidence" value="ECO:0007669"/>
    <property type="project" value="InterPro"/>
</dbReference>
<dbReference type="Proteomes" id="UP000593818">
    <property type="component" value="Chromosome"/>
</dbReference>
<organism evidence="1 2">
    <name type="scientific">Rhodococcus pyridinivorans</name>
    <dbReference type="NCBI Taxonomy" id="103816"/>
    <lineage>
        <taxon>Bacteria</taxon>
        <taxon>Bacillati</taxon>
        <taxon>Actinomycetota</taxon>
        <taxon>Actinomycetes</taxon>
        <taxon>Mycobacteriales</taxon>
        <taxon>Nocardiaceae</taxon>
        <taxon>Rhodococcus</taxon>
    </lineage>
</organism>
<reference evidence="1 2" key="1">
    <citation type="submission" date="2020-10" db="EMBL/GenBank/DDBJ databases">
        <title>Whole genome sequence of oil-degrading bacteria Rhodococcus pyridinivorans strain 5Ap.</title>
        <authorList>
            <person name="Akhremchuk A.E."/>
            <person name="Valentovich L.N."/>
            <person name="Charniauskaya M.I."/>
            <person name="Bukliarevich H.A."/>
            <person name="Titok M.A."/>
        </authorList>
    </citation>
    <scope>NUCLEOTIDE SEQUENCE [LARGE SCALE GENOMIC DNA]</scope>
    <source>
        <strain evidence="1 2">5Ap</strain>
    </source>
</reference>
<evidence type="ECO:0000313" key="1">
    <source>
        <dbReference type="EMBL" id="QOV97529.1"/>
    </source>
</evidence>
<sequence length="122" mass="12562">MSEPMVEAIVDRAHVRLDALERTVERLGAVRGTASSPDGRVTARVDGSGALEGLELAEPIGGTDPRELAAVILATVHDAARQAAAARVSAMDELRAALDASDAGPVAVGHHPVTVGDRPVTR</sequence>
<dbReference type="EMBL" id="CP063450">
    <property type="protein sequence ID" value="QOV97529.1"/>
    <property type="molecule type" value="Genomic_DNA"/>
</dbReference>
<dbReference type="InterPro" id="IPR036894">
    <property type="entry name" value="YbaB-like_sf"/>
</dbReference>
<proteinExistence type="predicted"/>
<protein>
    <submittedName>
        <fullName evidence="1">YbaB/EbfC family nucleoid-associated protein</fullName>
    </submittedName>
</protein>
<dbReference type="SUPFAM" id="SSF82607">
    <property type="entry name" value="YbaB-like"/>
    <property type="match status" value="1"/>
</dbReference>
<name>A0A7M2XIQ0_9NOCA</name>
<dbReference type="RefSeq" id="WP_006550133.1">
    <property type="nucleotide sequence ID" value="NZ_CP022208.1"/>
</dbReference>
<dbReference type="InterPro" id="IPR004401">
    <property type="entry name" value="YbaB/EbfC"/>
</dbReference>
<keyword evidence="2" id="KW-1185">Reference proteome</keyword>
<dbReference type="AlphaFoldDB" id="A0A7M2XIQ0"/>
<gene>
    <name evidence="1" type="ORF">INP59_16500</name>
</gene>
<accession>A0A7M2XIQ0</accession>